<sequence>MHKSVSVLVLQVINIVYEAASRKNRVDLAQRYGVSPFSLFLELLGVLKMVWKKSLFLRNDEIAATTN</sequence>
<protein>
    <submittedName>
        <fullName evidence="1">Uncharacterized protein</fullName>
    </submittedName>
</protein>
<keyword evidence="2" id="KW-1185">Reference proteome</keyword>
<proteinExistence type="predicted"/>
<reference evidence="1" key="1">
    <citation type="submission" date="2023-08" db="EMBL/GenBank/DDBJ databases">
        <authorList>
            <person name="Alioto T."/>
            <person name="Alioto T."/>
            <person name="Gomez Garrido J."/>
        </authorList>
    </citation>
    <scope>NUCLEOTIDE SEQUENCE</scope>
</reference>
<accession>A0AA36BD96</accession>
<name>A0AA36BD96_OCTVU</name>
<organism evidence="1 2">
    <name type="scientific">Octopus vulgaris</name>
    <name type="common">Common octopus</name>
    <dbReference type="NCBI Taxonomy" id="6645"/>
    <lineage>
        <taxon>Eukaryota</taxon>
        <taxon>Metazoa</taxon>
        <taxon>Spiralia</taxon>
        <taxon>Lophotrochozoa</taxon>
        <taxon>Mollusca</taxon>
        <taxon>Cephalopoda</taxon>
        <taxon>Coleoidea</taxon>
        <taxon>Octopodiformes</taxon>
        <taxon>Octopoda</taxon>
        <taxon>Incirrata</taxon>
        <taxon>Octopodidae</taxon>
        <taxon>Octopus</taxon>
    </lineage>
</organism>
<evidence type="ECO:0000313" key="1">
    <source>
        <dbReference type="EMBL" id="CAI9732273.1"/>
    </source>
</evidence>
<dbReference type="EMBL" id="OX597826">
    <property type="protein sequence ID" value="CAI9732273.1"/>
    <property type="molecule type" value="Genomic_DNA"/>
</dbReference>
<dbReference type="Proteomes" id="UP001162480">
    <property type="component" value="Chromosome 13"/>
</dbReference>
<dbReference type="AlphaFoldDB" id="A0AA36BD96"/>
<evidence type="ECO:0000313" key="2">
    <source>
        <dbReference type="Proteomes" id="UP001162480"/>
    </source>
</evidence>
<gene>
    <name evidence="1" type="ORF">OCTVUL_1B000788</name>
</gene>